<name>A0A1D8TTI8_9CYAN</name>
<evidence type="ECO:0000313" key="4">
    <source>
        <dbReference type="Proteomes" id="UP000177870"/>
    </source>
</evidence>
<dbReference type="PROSITE" id="PS50198">
    <property type="entry name" value="PPIC_PPIASE_2"/>
    <property type="match status" value="1"/>
</dbReference>
<dbReference type="PANTHER" id="PTHR47245:SF2">
    <property type="entry name" value="PEPTIDYL-PROLYL CIS-TRANS ISOMERASE HP_0175-RELATED"/>
    <property type="match status" value="1"/>
</dbReference>
<dbReference type="Pfam" id="PF13145">
    <property type="entry name" value="Rotamase_2"/>
    <property type="match status" value="1"/>
</dbReference>
<dbReference type="Gene3D" id="3.10.50.40">
    <property type="match status" value="1"/>
</dbReference>
<sequence length="296" mass="34166">MIVVKLKDLLINWLREPLVHFLIIGTLLFGLYSVLNSTTAEASQGNTIEVSAQTIDKLERNWKRQWRTEPSDKQLQALIDNYIREEVLYREALALGLDQEDIIIRRRLVQEMEFLSRNMASQVEPTTAKLQAHLEEHPDAYRVPTRIAFTHIYFSEDRRRTEAENDAAEVLATLKTTANPPQKTSNLGDPFMLQFQYPLKSQAEIGRLFGKGFAQALFDLQPGGWQGPIESSYGFHLVKIQKRVESYLPELAEVQKQVLQDWLQARRQDAEKSSYQKLREHYNIKIDQNALAARAV</sequence>
<keyword evidence="1" id="KW-0697">Rotamase</keyword>
<reference evidence="4" key="1">
    <citation type="submission" date="2016-10" db="EMBL/GenBank/DDBJ databases">
        <title>Comparative genomics uncovers the prolific and rare metabolic potential of the cyanobacterial genus Moorea.</title>
        <authorList>
            <person name="Leao T."/>
            <person name="Castelao G."/>
            <person name="Korobeynikov A."/>
            <person name="Monroe E.A."/>
            <person name="Podell S."/>
            <person name="Glukhov E."/>
            <person name="Allen E."/>
            <person name="Gerwick W.H."/>
            <person name="Gerwick L."/>
        </authorList>
    </citation>
    <scope>NUCLEOTIDE SEQUENCE [LARGE SCALE GENOMIC DNA]</scope>
    <source>
        <strain evidence="4">PAL-8-15-08-1</strain>
    </source>
</reference>
<dbReference type="KEGG" id="mpro:BJP34_17335"/>
<evidence type="ECO:0000256" key="1">
    <source>
        <dbReference type="PROSITE-ProRule" id="PRU00278"/>
    </source>
</evidence>
<dbReference type="PANTHER" id="PTHR47245">
    <property type="entry name" value="PEPTIDYLPROLYL ISOMERASE"/>
    <property type="match status" value="1"/>
</dbReference>
<evidence type="ECO:0000259" key="2">
    <source>
        <dbReference type="PROSITE" id="PS50198"/>
    </source>
</evidence>
<proteinExistence type="predicted"/>
<accession>A0A1D8TTI8</accession>
<dbReference type="InterPro" id="IPR046357">
    <property type="entry name" value="PPIase_dom_sf"/>
</dbReference>
<dbReference type="GO" id="GO:0003755">
    <property type="term" value="F:peptidyl-prolyl cis-trans isomerase activity"/>
    <property type="evidence" value="ECO:0007669"/>
    <property type="project" value="UniProtKB-KW"/>
</dbReference>
<keyword evidence="1" id="KW-0413">Isomerase</keyword>
<dbReference type="InterPro" id="IPR050245">
    <property type="entry name" value="PrsA_foldase"/>
</dbReference>
<gene>
    <name evidence="3" type="ORF">BJP34_17335</name>
</gene>
<dbReference type="Proteomes" id="UP000177870">
    <property type="component" value="Chromosome"/>
</dbReference>
<evidence type="ECO:0000313" key="3">
    <source>
        <dbReference type="EMBL" id="AOX00972.1"/>
    </source>
</evidence>
<organism evidence="3 4">
    <name type="scientific">Moorena producens PAL-8-15-08-1</name>
    <dbReference type="NCBI Taxonomy" id="1458985"/>
    <lineage>
        <taxon>Bacteria</taxon>
        <taxon>Bacillati</taxon>
        <taxon>Cyanobacteriota</taxon>
        <taxon>Cyanophyceae</taxon>
        <taxon>Coleofasciculales</taxon>
        <taxon>Coleofasciculaceae</taxon>
        <taxon>Moorena</taxon>
    </lineage>
</organism>
<dbReference type="InterPro" id="IPR000297">
    <property type="entry name" value="PPIase_PpiC"/>
</dbReference>
<dbReference type="SUPFAM" id="SSF54534">
    <property type="entry name" value="FKBP-like"/>
    <property type="match status" value="1"/>
</dbReference>
<dbReference type="EMBL" id="CP017599">
    <property type="protein sequence ID" value="AOX00972.1"/>
    <property type="molecule type" value="Genomic_DNA"/>
</dbReference>
<dbReference type="STRING" id="1458985.BJP34_17335"/>
<dbReference type="AlphaFoldDB" id="A0A1D8TTI8"/>
<protein>
    <recommendedName>
        <fullName evidence="2">PpiC domain-containing protein</fullName>
    </recommendedName>
</protein>
<feature type="domain" description="PpiC" evidence="2">
    <location>
        <begin position="144"/>
        <end position="242"/>
    </location>
</feature>